<keyword evidence="11 12" id="KW-0119">Carbohydrate metabolism</keyword>
<evidence type="ECO:0000256" key="10">
    <source>
        <dbReference type="ARBA" id="ARBA00022958"/>
    </source>
</evidence>
<feature type="binding site" evidence="12">
    <location>
        <position position="281"/>
    </location>
    <ligand>
        <name>K(+)</name>
        <dbReference type="ChEBI" id="CHEBI:29103"/>
    </ligand>
</feature>
<evidence type="ECO:0000256" key="3">
    <source>
        <dbReference type="ARBA" id="ARBA00016943"/>
    </source>
</evidence>
<dbReference type="InterPro" id="IPR002173">
    <property type="entry name" value="Carboh/pur_kinase_PfkB_CS"/>
</dbReference>
<organism evidence="14 15">
    <name type="scientific">Oscillochloris trichoides DG-6</name>
    <dbReference type="NCBI Taxonomy" id="765420"/>
    <lineage>
        <taxon>Bacteria</taxon>
        <taxon>Bacillati</taxon>
        <taxon>Chloroflexota</taxon>
        <taxon>Chloroflexia</taxon>
        <taxon>Chloroflexales</taxon>
        <taxon>Chloroflexineae</taxon>
        <taxon>Oscillochloridaceae</taxon>
        <taxon>Oscillochloris</taxon>
    </lineage>
</organism>
<comment type="cofactor">
    <cofactor evidence="12">
        <name>Mg(2+)</name>
        <dbReference type="ChEBI" id="CHEBI:18420"/>
    </cofactor>
    <text evidence="12">Requires a divalent cation, most likely magnesium in vivo, as an electrophilic catalyst to aid phosphoryl group transfer. It is the chelate of the metal and the nucleotide that is the actual substrate.</text>
</comment>
<evidence type="ECO:0000256" key="4">
    <source>
        <dbReference type="ARBA" id="ARBA00022679"/>
    </source>
</evidence>
<dbReference type="EC" id="2.7.1.15" evidence="2 12"/>
<comment type="activity regulation">
    <text evidence="12">Activated by a monovalent cation that binds near, but not in, the active site. The most likely occupant of the site in vivo is potassium. Ion binding induces a conformational change that may alter substrate affinity.</text>
</comment>
<dbReference type="NCBIfam" id="TIGR02152">
    <property type="entry name" value="D_ribokin_bact"/>
    <property type="match status" value="1"/>
</dbReference>
<reference evidence="14 15" key="1">
    <citation type="journal article" date="2011" name="J. Bacteriol.">
        <title>Draft genome sequence of the anoxygenic filamentous phototrophic bacterium Oscillochloris trichoides subsp. DG-6.</title>
        <authorList>
            <person name="Kuznetsov B.B."/>
            <person name="Ivanovsky R.N."/>
            <person name="Keppen O.I."/>
            <person name="Sukhacheva M.V."/>
            <person name="Bumazhkin B.K."/>
            <person name="Patutina E.O."/>
            <person name="Beletsky A.V."/>
            <person name="Mardanov A.V."/>
            <person name="Baslerov R.V."/>
            <person name="Panteleeva A.N."/>
            <person name="Kolganova T.V."/>
            <person name="Ravin N.V."/>
            <person name="Skryabin K.G."/>
        </authorList>
    </citation>
    <scope>NUCLEOTIDE SEQUENCE [LARGE SCALE GENOMIC DNA]</scope>
    <source>
        <strain evidence="14 15">DG-6</strain>
    </source>
</reference>
<feature type="domain" description="Carbohydrate kinase PfkB" evidence="13">
    <location>
        <begin position="2"/>
        <end position="292"/>
    </location>
</feature>
<dbReference type="PRINTS" id="PR00990">
    <property type="entry name" value="RIBOKINASE"/>
</dbReference>
<dbReference type="STRING" id="765420.OSCT_0481"/>
<feature type="binding site" evidence="12">
    <location>
        <position position="251"/>
    </location>
    <ligand>
        <name>substrate</name>
    </ligand>
</feature>
<comment type="subcellular location">
    <subcellularLocation>
        <location evidence="12">Cytoplasm</location>
    </subcellularLocation>
</comment>
<dbReference type="GO" id="GO:0046872">
    <property type="term" value="F:metal ion binding"/>
    <property type="evidence" value="ECO:0007669"/>
    <property type="project" value="UniProtKB-KW"/>
</dbReference>
<feature type="binding site" evidence="12">
    <location>
        <begin position="9"/>
        <end position="11"/>
    </location>
    <ligand>
        <name>substrate</name>
    </ligand>
</feature>
<evidence type="ECO:0000256" key="8">
    <source>
        <dbReference type="ARBA" id="ARBA00022840"/>
    </source>
</evidence>
<dbReference type="Gene3D" id="3.40.1190.20">
    <property type="match status" value="1"/>
</dbReference>
<dbReference type="GO" id="GO:0005524">
    <property type="term" value="F:ATP binding"/>
    <property type="evidence" value="ECO:0007669"/>
    <property type="project" value="UniProtKB-UniRule"/>
</dbReference>
<evidence type="ECO:0000313" key="14">
    <source>
        <dbReference type="EMBL" id="EFO81626.1"/>
    </source>
</evidence>
<feature type="binding site" evidence="12">
    <location>
        <begin position="37"/>
        <end position="41"/>
    </location>
    <ligand>
        <name>substrate</name>
    </ligand>
</feature>
<protein>
    <recommendedName>
        <fullName evidence="3 12">Ribokinase</fullName>
        <shortName evidence="12">RK</shortName>
        <ecNumber evidence="2 12">2.7.1.15</ecNumber>
    </recommendedName>
</protein>
<evidence type="ECO:0000256" key="1">
    <source>
        <dbReference type="ARBA" id="ARBA00005380"/>
    </source>
</evidence>
<keyword evidence="7 12" id="KW-0418">Kinase</keyword>
<comment type="similarity">
    <text evidence="12">Belongs to the carbohydrate kinase PfkB family. Ribokinase subfamily.</text>
</comment>
<sequence>MIVVVGSLNMDLVVRSPRLPKPGETLRGGPFATYPGGKGANQAVAAARLGAKTAIIGRVGADGFGQMLRIAAEVDGVNVEQVLDTPTMATGVSLITVEDGGQNTIVIASGANATLTPEDVEVAGSLIASARVVLLQLEVPLPAVIRAAELAREVGATVILNPAPAPAGRLPAKLLSMIDYLVPNESEAGAFLDEPSSAPPKGLARALAAVTGVPNAIITLGEAGAVMASPSGAIHQPAFRVQAVDSTAAGDAFVAGFAVALSEGLAPTKALRWGCAAGALAATRLGAQASLPRRDEVLALLRGEGPLKPVAKSQARSRRE</sequence>
<dbReference type="PROSITE" id="PS00584">
    <property type="entry name" value="PFKB_KINASES_2"/>
    <property type="match status" value="1"/>
</dbReference>
<keyword evidence="15" id="KW-1185">Reference proteome</keyword>
<comment type="caution">
    <text evidence="14">The sequence shown here is derived from an EMBL/GenBank/DDBJ whole genome shotgun (WGS) entry which is preliminary data.</text>
</comment>
<keyword evidence="8 12" id="KW-0067">ATP-binding</keyword>
<dbReference type="GO" id="GO:0004747">
    <property type="term" value="F:ribokinase activity"/>
    <property type="evidence" value="ECO:0007669"/>
    <property type="project" value="UniProtKB-UniRule"/>
</dbReference>
<gene>
    <name evidence="12" type="primary">rbsK</name>
    <name evidence="14" type="ORF">OSCT_0481</name>
</gene>
<dbReference type="UniPathway" id="UPA00916">
    <property type="reaction ID" value="UER00889"/>
</dbReference>
<dbReference type="PANTHER" id="PTHR10584">
    <property type="entry name" value="SUGAR KINASE"/>
    <property type="match status" value="1"/>
</dbReference>
<feature type="binding site" evidence="12">
    <location>
        <position position="184"/>
    </location>
    <ligand>
        <name>ATP</name>
        <dbReference type="ChEBI" id="CHEBI:30616"/>
    </ligand>
</feature>
<comment type="subunit">
    <text evidence="12">Homodimer.</text>
</comment>
<evidence type="ECO:0000256" key="5">
    <source>
        <dbReference type="ARBA" id="ARBA00022723"/>
    </source>
</evidence>
<dbReference type="HAMAP" id="MF_01987">
    <property type="entry name" value="Ribokinase"/>
    <property type="match status" value="1"/>
</dbReference>
<dbReference type="GO" id="GO:0019303">
    <property type="term" value="P:D-ribose catabolic process"/>
    <property type="evidence" value="ECO:0007669"/>
    <property type="project" value="UniProtKB-UniRule"/>
</dbReference>
<comment type="caution">
    <text evidence="12">Lacks conserved residue(s) required for the propagation of feature annotation.</text>
</comment>
<dbReference type="SUPFAM" id="SSF53613">
    <property type="entry name" value="Ribokinase-like"/>
    <property type="match status" value="1"/>
</dbReference>
<comment type="catalytic activity">
    <reaction evidence="12">
        <text>D-ribose + ATP = D-ribose 5-phosphate + ADP + H(+)</text>
        <dbReference type="Rhea" id="RHEA:13697"/>
        <dbReference type="ChEBI" id="CHEBI:15378"/>
        <dbReference type="ChEBI" id="CHEBI:30616"/>
        <dbReference type="ChEBI" id="CHEBI:47013"/>
        <dbReference type="ChEBI" id="CHEBI:78346"/>
        <dbReference type="ChEBI" id="CHEBI:456216"/>
        <dbReference type="EC" id="2.7.1.15"/>
    </reaction>
</comment>
<dbReference type="InterPro" id="IPR011611">
    <property type="entry name" value="PfkB_dom"/>
</dbReference>
<proteinExistence type="inferred from homology"/>
<evidence type="ECO:0000256" key="11">
    <source>
        <dbReference type="ARBA" id="ARBA00023277"/>
    </source>
</evidence>
<evidence type="ECO:0000256" key="12">
    <source>
        <dbReference type="HAMAP-Rule" id="MF_01987"/>
    </source>
</evidence>
<comment type="function">
    <text evidence="12">Catalyzes the phosphorylation of ribose at O-5 in a reaction requiring ATP and magnesium. The resulting D-ribose-5-phosphate can then be used either for sythesis of nucleotides, histidine, and tryptophan, or as a component of the pentose phosphate pathway.</text>
</comment>
<dbReference type="CDD" id="cd01174">
    <property type="entry name" value="ribokinase"/>
    <property type="match status" value="1"/>
</dbReference>
<keyword evidence="4 12" id="KW-0808">Transferase</keyword>
<dbReference type="Pfam" id="PF00294">
    <property type="entry name" value="PfkB"/>
    <property type="match status" value="1"/>
</dbReference>
<dbReference type="AlphaFoldDB" id="E1IAY0"/>
<feature type="binding site" evidence="12">
    <location>
        <position position="284"/>
    </location>
    <ligand>
        <name>K(+)</name>
        <dbReference type="ChEBI" id="CHEBI:29103"/>
    </ligand>
</feature>
<name>E1IAY0_9CHLR</name>
<feature type="binding site" evidence="12">
    <location>
        <position position="286"/>
    </location>
    <ligand>
        <name>K(+)</name>
        <dbReference type="ChEBI" id="CHEBI:29103"/>
    </ligand>
</feature>
<dbReference type="Proteomes" id="UP000054010">
    <property type="component" value="Unassembled WGS sequence"/>
</dbReference>
<keyword evidence="6 12" id="KW-0547">Nucleotide-binding</keyword>
<feature type="binding site" evidence="12">
    <location>
        <begin position="250"/>
        <end position="251"/>
    </location>
    <ligand>
        <name>ATP</name>
        <dbReference type="ChEBI" id="CHEBI:30616"/>
    </ligand>
</feature>
<evidence type="ECO:0000313" key="15">
    <source>
        <dbReference type="Proteomes" id="UP000054010"/>
    </source>
</evidence>
<comment type="pathway">
    <text evidence="12">Carbohydrate metabolism; D-ribose degradation; D-ribose 5-phosphate from beta-D-ribopyranose: step 2/2.</text>
</comment>
<comment type="similarity">
    <text evidence="1">Belongs to the carbohydrate kinase pfkB family.</text>
</comment>
<evidence type="ECO:0000256" key="2">
    <source>
        <dbReference type="ARBA" id="ARBA00012035"/>
    </source>
</evidence>
<dbReference type="OrthoDB" id="9775849at2"/>
<dbReference type="GO" id="GO:0005829">
    <property type="term" value="C:cytosol"/>
    <property type="evidence" value="ECO:0007669"/>
    <property type="project" value="TreeGrafter"/>
</dbReference>
<accession>E1IAY0</accession>
<dbReference type="InterPro" id="IPR029056">
    <property type="entry name" value="Ribokinase-like"/>
</dbReference>
<keyword evidence="9 12" id="KW-0460">Magnesium</keyword>
<evidence type="ECO:0000256" key="9">
    <source>
        <dbReference type="ARBA" id="ARBA00022842"/>
    </source>
</evidence>
<evidence type="ECO:0000256" key="7">
    <source>
        <dbReference type="ARBA" id="ARBA00022777"/>
    </source>
</evidence>
<evidence type="ECO:0000259" key="13">
    <source>
        <dbReference type="Pfam" id="PF00294"/>
    </source>
</evidence>
<keyword evidence="5 12" id="KW-0479">Metal-binding</keyword>
<feature type="binding site" evidence="12">
    <location>
        <position position="247"/>
    </location>
    <ligand>
        <name>K(+)</name>
        <dbReference type="ChEBI" id="CHEBI:29103"/>
    </ligand>
</feature>
<dbReference type="eggNOG" id="COG0524">
    <property type="taxonomic scope" value="Bacteria"/>
</dbReference>
<feature type="active site" description="Proton acceptor" evidence="12">
    <location>
        <position position="251"/>
    </location>
</feature>
<feature type="binding site" evidence="12">
    <location>
        <begin position="219"/>
        <end position="224"/>
    </location>
    <ligand>
        <name>ATP</name>
        <dbReference type="ChEBI" id="CHEBI:30616"/>
    </ligand>
</feature>
<dbReference type="HOGENOM" id="CLU_027634_2_0_0"/>
<feature type="binding site" evidence="12">
    <location>
        <position position="138"/>
    </location>
    <ligand>
        <name>substrate</name>
    </ligand>
</feature>
<keyword evidence="12" id="KW-0963">Cytoplasm</keyword>
<dbReference type="EMBL" id="ADVR01000008">
    <property type="protein sequence ID" value="EFO81626.1"/>
    <property type="molecule type" value="Genomic_DNA"/>
</dbReference>
<feature type="binding site" evidence="12">
    <location>
        <position position="245"/>
    </location>
    <ligand>
        <name>K(+)</name>
        <dbReference type="ChEBI" id="CHEBI:29103"/>
    </ligand>
</feature>
<dbReference type="PANTHER" id="PTHR10584:SF166">
    <property type="entry name" value="RIBOKINASE"/>
    <property type="match status" value="1"/>
</dbReference>
<evidence type="ECO:0000256" key="6">
    <source>
        <dbReference type="ARBA" id="ARBA00022741"/>
    </source>
</evidence>
<feature type="binding site" evidence="12">
    <location>
        <position position="290"/>
    </location>
    <ligand>
        <name>K(+)</name>
        <dbReference type="ChEBI" id="CHEBI:29103"/>
    </ligand>
</feature>
<keyword evidence="10 12" id="KW-0630">Potassium</keyword>
<dbReference type="InterPro" id="IPR002139">
    <property type="entry name" value="Ribo/fructo_kinase"/>
</dbReference>
<dbReference type="InterPro" id="IPR011877">
    <property type="entry name" value="Ribokinase"/>
</dbReference>